<feature type="transmembrane region" description="Helical" evidence="7">
    <location>
        <begin position="12"/>
        <end position="36"/>
    </location>
</feature>
<dbReference type="PANTHER" id="PTHR11662:SF457">
    <property type="entry name" value="MAJOR FACILITATOR SUPERFAMILY TRANSPORTER 3"/>
    <property type="match status" value="1"/>
</dbReference>
<name>A0AAW1N2K9_POPJA</name>
<keyword evidence="5 7" id="KW-1133">Transmembrane helix</keyword>
<reference evidence="9 10" key="1">
    <citation type="journal article" date="2024" name="BMC Genomics">
        <title>De novo assembly and annotation of Popillia japonica's genome with initial clues to its potential as an invasive pest.</title>
        <authorList>
            <person name="Cucini C."/>
            <person name="Boschi S."/>
            <person name="Funari R."/>
            <person name="Cardaioli E."/>
            <person name="Iannotti N."/>
            <person name="Marturano G."/>
            <person name="Paoli F."/>
            <person name="Bruttini M."/>
            <person name="Carapelli A."/>
            <person name="Frati F."/>
            <person name="Nardi F."/>
        </authorList>
    </citation>
    <scope>NUCLEOTIDE SEQUENCE [LARGE SCALE GENOMIC DNA]</scope>
    <source>
        <strain evidence="9">DMR45628</strain>
    </source>
</reference>
<dbReference type="InterPro" id="IPR011701">
    <property type="entry name" value="MFS"/>
</dbReference>
<dbReference type="PANTHER" id="PTHR11662">
    <property type="entry name" value="SOLUTE CARRIER FAMILY 17"/>
    <property type="match status" value="1"/>
</dbReference>
<dbReference type="CDD" id="cd17318">
    <property type="entry name" value="MFS_SLC17"/>
    <property type="match status" value="1"/>
</dbReference>
<evidence type="ECO:0000313" key="10">
    <source>
        <dbReference type="Proteomes" id="UP001458880"/>
    </source>
</evidence>
<accession>A0AAW1N2K9</accession>
<evidence type="ECO:0000256" key="2">
    <source>
        <dbReference type="ARBA" id="ARBA00022448"/>
    </source>
</evidence>
<feature type="transmembrane region" description="Helical" evidence="7">
    <location>
        <begin position="313"/>
        <end position="340"/>
    </location>
</feature>
<feature type="transmembrane region" description="Helical" evidence="7">
    <location>
        <begin position="360"/>
        <end position="378"/>
    </location>
</feature>
<feature type="transmembrane region" description="Helical" evidence="7">
    <location>
        <begin position="451"/>
        <end position="476"/>
    </location>
</feature>
<feature type="transmembrane region" description="Helical" evidence="7">
    <location>
        <begin position="421"/>
        <end position="439"/>
    </location>
</feature>
<dbReference type="Pfam" id="PF07690">
    <property type="entry name" value="MFS_1"/>
    <property type="match status" value="1"/>
</dbReference>
<dbReference type="EMBL" id="JASPKY010000018">
    <property type="protein sequence ID" value="KAK9752656.1"/>
    <property type="molecule type" value="Genomic_DNA"/>
</dbReference>
<keyword evidence="2" id="KW-0813">Transport</keyword>
<feature type="transmembrane region" description="Helical" evidence="7">
    <location>
        <begin position="117"/>
        <end position="141"/>
    </location>
</feature>
<organism evidence="9 10">
    <name type="scientific">Popillia japonica</name>
    <name type="common">Japanese beetle</name>
    <dbReference type="NCBI Taxonomy" id="7064"/>
    <lineage>
        <taxon>Eukaryota</taxon>
        <taxon>Metazoa</taxon>
        <taxon>Ecdysozoa</taxon>
        <taxon>Arthropoda</taxon>
        <taxon>Hexapoda</taxon>
        <taxon>Insecta</taxon>
        <taxon>Pterygota</taxon>
        <taxon>Neoptera</taxon>
        <taxon>Endopterygota</taxon>
        <taxon>Coleoptera</taxon>
        <taxon>Polyphaga</taxon>
        <taxon>Scarabaeiformia</taxon>
        <taxon>Scarabaeidae</taxon>
        <taxon>Rutelinae</taxon>
        <taxon>Popillia</taxon>
    </lineage>
</organism>
<evidence type="ECO:0000259" key="8">
    <source>
        <dbReference type="PROSITE" id="PS50850"/>
    </source>
</evidence>
<dbReference type="InterPro" id="IPR020846">
    <property type="entry name" value="MFS_dom"/>
</dbReference>
<feature type="transmembrane region" description="Helical" evidence="7">
    <location>
        <begin position="229"/>
        <end position="249"/>
    </location>
</feature>
<protein>
    <submittedName>
        <fullName evidence="9">Major Facilitator Superfamily</fullName>
    </submittedName>
</protein>
<feature type="transmembrane region" description="Helical" evidence="7">
    <location>
        <begin position="488"/>
        <end position="507"/>
    </location>
</feature>
<feature type="transmembrane region" description="Helical" evidence="7">
    <location>
        <begin position="399"/>
        <end position="415"/>
    </location>
</feature>
<feature type="transmembrane region" description="Helical" evidence="7">
    <location>
        <begin position="202"/>
        <end position="223"/>
    </location>
</feature>
<feature type="domain" description="Major facilitator superfamily (MFS) profile" evidence="8">
    <location>
        <begin position="15"/>
        <end position="512"/>
    </location>
</feature>
<evidence type="ECO:0000256" key="4">
    <source>
        <dbReference type="ARBA" id="ARBA00022847"/>
    </source>
</evidence>
<sequence>MALPGCRYIMAVLLSIGLAIIYGLKVNLSIAIVSMVNNTALEMMKVKTNVTAVHDESCEPSPLNDTEYESYDSQPIRDGPFVWTPHTQGMMLSSYFWGYLIAMFPGSQMAELISAKWVFFFAVALNIVCTLATPICCYTHYSLVYLMRILEGIGGGVTFPTTHVLLAHWAPPIERSIMGSIAFSGLLAHWAPPIERSIMGSIAFSGTILGTVISNLLSGVIAIELGWEWVFYMMGILSTIWLILWVIFITDKPRELKFISKKELEMIETSLGESSTARNRRTEKKKRRVPWMAIISSVPFWAIRRTEKKKRRVPWMAIISSVPFWAILVAHTCSNWAFYMLLVNMPLFMKSVLKFNISQVTLYSSIPYFTMWIFSIAVGQTLDMLRRKKIINTTWTRKIATLIASVPVAVCLLALTFKILAVILLTLALTAMGAMYSGFMTNHIDIANNYAGTLMGMTNTFGTVPGIVGPLFVGAMINVDPSMTSWKIIFYVTTAFLLVEIVIYTWLGRGEEQRWNKKRPEQTEMQL</sequence>
<dbReference type="InterPro" id="IPR036259">
    <property type="entry name" value="MFS_trans_sf"/>
</dbReference>
<evidence type="ECO:0000256" key="3">
    <source>
        <dbReference type="ARBA" id="ARBA00022692"/>
    </source>
</evidence>
<keyword evidence="10" id="KW-1185">Reference proteome</keyword>
<dbReference type="InterPro" id="IPR050382">
    <property type="entry name" value="MFS_Na/Anion_cotransporter"/>
</dbReference>
<dbReference type="GO" id="GO:0006820">
    <property type="term" value="P:monoatomic anion transport"/>
    <property type="evidence" value="ECO:0007669"/>
    <property type="project" value="TreeGrafter"/>
</dbReference>
<dbReference type="FunFam" id="1.20.1250.20:FF:000003">
    <property type="entry name" value="Solute carrier family 17 member 3"/>
    <property type="match status" value="1"/>
</dbReference>
<keyword evidence="4" id="KW-0769">Symport</keyword>
<comment type="subcellular location">
    <subcellularLocation>
        <location evidence="1">Membrane</location>
        <topology evidence="1">Multi-pass membrane protein</topology>
    </subcellularLocation>
</comment>
<keyword evidence="6 7" id="KW-0472">Membrane</keyword>
<keyword evidence="3 7" id="KW-0812">Transmembrane</keyword>
<comment type="caution">
    <text evidence="9">The sequence shown here is derived from an EMBL/GenBank/DDBJ whole genome shotgun (WGS) entry which is preliminary data.</text>
</comment>
<dbReference type="AlphaFoldDB" id="A0AAW1N2K9"/>
<evidence type="ECO:0000313" key="9">
    <source>
        <dbReference type="EMBL" id="KAK9752656.1"/>
    </source>
</evidence>
<dbReference type="GO" id="GO:0015293">
    <property type="term" value="F:symporter activity"/>
    <property type="evidence" value="ECO:0007669"/>
    <property type="project" value="UniProtKB-KW"/>
</dbReference>
<evidence type="ECO:0000256" key="6">
    <source>
        <dbReference type="ARBA" id="ARBA00023136"/>
    </source>
</evidence>
<dbReference type="SUPFAM" id="SSF103473">
    <property type="entry name" value="MFS general substrate transporter"/>
    <property type="match status" value="2"/>
</dbReference>
<evidence type="ECO:0000256" key="7">
    <source>
        <dbReference type="SAM" id="Phobius"/>
    </source>
</evidence>
<evidence type="ECO:0000256" key="5">
    <source>
        <dbReference type="ARBA" id="ARBA00022989"/>
    </source>
</evidence>
<gene>
    <name evidence="9" type="ORF">QE152_g4025</name>
</gene>
<proteinExistence type="predicted"/>
<evidence type="ECO:0000256" key="1">
    <source>
        <dbReference type="ARBA" id="ARBA00004141"/>
    </source>
</evidence>
<dbReference type="Gene3D" id="1.20.1250.20">
    <property type="entry name" value="MFS general substrate transporter like domains"/>
    <property type="match status" value="3"/>
</dbReference>
<dbReference type="GO" id="GO:0016020">
    <property type="term" value="C:membrane"/>
    <property type="evidence" value="ECO:0007669"/>
    <property type="project" value="UniProtKB-SubCell"/>
</dbReference>
<dbReference type="PROSITE" id="PS50850">
    <property type="entry name" value="MFS"/>
    <property type="match status" value="1"/>
</dbReference>
<dbReference type="Proteomes" id="UP001458880">
    <property type="component" value="Unassembled WGS sequence"/>
</dbReference>